<dbReference type="Gene3D" id="1.50.10.10">
    <property type="match status" value="1"/>
</dbReference>
<proteinExistence type="predicted"/>
<evidence type="ECO:0000259" key="1">
    <source>
        <dbReference type="Pfam" id="PF00723"/>
    </source>
</evidence>
<dbReference type="InterPro" id="IPR012341">
    <property type="entry name" value="6hp_glycosidase-like_sf"/>
</dbReference>
<dbReference type="PANTHER" id="PTHR31616">
    <property type="entry name" value="TREHALASE"/>
    <property type="match status" value="1"/>
</dbReference>
<dbReference type="Pfam" id="PF19291">
    <property type="entry name" value="TREH_N"/>
    <property type="match status" value="1"/>
</dbReference>
<dbReference type="Pfam" id="PF00723">
    <property type="entry name" value="Glyco_hydro_15"/>
    <property type="match status" value="1"/>
</dbReference>
<keyword evidence="3" id="KW-0378">Hydrolase</keyword>
<gene>
    <name evidence="3" type="ORF">RM698_01915</name>
</gene>
<dbReference type="RefSeq" id="WP_010262809.1">
    <property type="nucleotide sequence ID" value="NZ_JAVRET010000002.1"/>
</dbReference>
<evidence type="ECO:0000313" key="4">
    <source>
        <dbReference type="Proteomes" id="UP001183610"/>
    </source>
</evidence>
<dbReference type="PANTHER" id="PTHR31616:SF0">
    <property type="entry name" value="GLUCAN 1,4-ALPHA-GLUCOSIDASE"/>
    <property type="match status" value="1"/>
</dbReference>
<dbReference type="SUPFAM" id="SSF48208">
    <property type="entry name" value="Six-hairpin glycosidases"/>
    <property type="match status" value="1"/>
</dbReference>
<feature type="domain" description="GH15-like" evidence="1">
    <location>
        <begin position="225"/>
        <end position="593"/>
    </location>
</feature>
<feature type="domain" description="Trehalase-like N-terminal" evidence="2">
    <location>
        <begin position="4"/>
        <end position="158"/>
    </location>
</feature>
<dbReference type="Proteomes" id="UP001183610">
    <property type="component" value="Unassembled WGS sequence"/>
</dbReference>
<organism evidence="3 4">
    <name type="scientific">Streptomyces evansiae</name>
    <dbReference type="NCBI Taxonomy" id="3075535"/>
    <lineage>
        <taxon>Bacteria</taxon>
        <taxon>Bacillati</taxon>
        <taxon>Actinomycetota</taxon>
        <taxon>Actinomycetes</taxon>
        <taxon>Kitasatosporales</taxon>
        <taxon>Streptomycetaceae</taxon>
        <taxon>Streptomyces</taxon>
    </lineage>
</organism>
<accession>A0ABU2QUY7</accession>
<keyword evidence="4" id="KW-1185">Reference proteome</keyword>
<evidence type="ECO:0000259" key="2">
    <source>
        <dbReference type="Pfam" id="PF19291"/>
    </source>
</evidence>
<reference evidence="4" key="1">
    <citation type="submission" date="2023-07" db="EMBL/GenBank/DDBJ databases">
        <title>30 novel species of actinomycetes from the DSMZ collection.</title>
        <authorList>
            <person name="Nouioui I."/>
        </authorList>
    </citation>
    <scope>NUCLEOTIDE SEQUENCE [LARGE SCALE GENOMIC DNA]</scope>
    <source>
        <strain evidence="4">DSM 41979</strain>
    </source>
</reference>
<dbReference type="InterPro" id="IPR008928">
    <property type="entry name" value="6-hairpin_glycosidase_sf"/>
</dbReference>
<dbReference type="InterPro" id="IPR011613">
    <property type="entry name" value="GH15-like"/>
</dbReference>
<evidence type="ECO:0000313" key="3">
    <source>
        <dbReference type="EMBL" id="MDT0407808.1"/>
    </source>
</evidence>
<dbReference type="EMBL" id="JAVRET010000002">
    <property type="protein sequence ID" value="MDT0407808.1"/>
    <property type="molecule type" value="Genomic_DNA"/>
</dbReference>
<dbReference type="InterPro" id="IPR045582">
    <property type="entry name" value="Trehalase-like_N"/>
</dbReference>
<sequence>MTTSLPIERYGLIGNTRTAALVADTGEIDWLCEGAFDGPAVFAALLGGPEHGTWRLAPAAAPQHGSERGAGVSVSRHYVRDSLVLESEWRTATGVVRVTDFMPLTAGTTQVIRIVEGLVGEVAMVSELRARPGYGRVVPWVHEDGGRIVAEGGGVAVWLDGPCRQREMGGDVIGHFVVAAGTSVALALSVAPAHEAPPRVPDPDSALVEATSFWREFASRCTYRGPHREAVVRSALTLKALTYAPSGAIVAAPTTSLPEEIGGERNWDYRHAWVRDSAGTLAALIGAGYQEEAVAWRRWLLRAVGSGPLRIMYGLRGEHDLPERDLYWLPGYAGSAPVRVGNEAAQQVQLDVYGELIETLYLAHEAGIAHCEDTAALHRRLIAQVEAKWQQPDAGIWEGRGALRHYVHSKVMLWAAVDRTARLAEDGALPLDPAPLRELAARIHTEVCEKGFDPAHNTFTQSYGSTDLDAALLLIPAVGFLPGDDPRVLGTIDAVRDALSTPDGFVYRYPTKGDTVGADGLAGDEGAFLLCSFWLVDALALSGRIEEARPLYARLLGVRNDLGLASEEYSPGAGRLLGNFPQTYTHEAIIRSALLLQRVTARGARDVEIAAIEEITPALVRTGAGR</sequence>
<name>A0ABU2QUY7_9ACTN</name>
<protein>
    <submittedName>
        <fullName evidence="3">Glycoside hydrolase family 15 protein</fullName>
    </submittedName>
</protein>
<dbReference type="GO" id="GO:0016787">
    <property type="term" value="F:hydrolase activity"/>
    <property type="evidence" value="ECO:0007669"/>
    <property type="project" value="UniProtKB-KW"/>
</dbReference>
<comment type="caution">
    <text evidence="3">The sequence shown here is derived from an EMBL/GenBank/DDBJ whole genome shotgun (WGS) entry which is preliminary data.</text>
</comment>